<dbReference type="SUPFAM" id="SSF55821">
    <property type="entry name" value="YrdC/RibB"/>
    <property type="match status" value="1"/>
</dbReference>
<organism evidence="13 14">
    <name type="scientific">candidate division LCP-89 bacterium B3_LCP</name>
    <dbReference type="NCBI Taxonomy" id="2012998"/>
    <lineage>
        <taxon>Bacteria</taxon>
        <taxon>Pseudomonadati</taxon>
        <taxon>Bacteria division LCP-89</taxon>
    </lineage>
</organism>
<protein>
    <recommendedName>
        <fullName evidence="10">L-threonylcarbamoyladenylate synthase</fullName>
        <ecNumber evidence="3">2.7.7.87</ecNumber>
    </recommendedName>
    <alternativeName>
        <fullName evidence="10">L-threonylcarbamoyladenylate synthase</fullName>
    </alternativeName>
</protein>
<dbReference type="PROSITE" id="PS51163">
    <property type="entry name" value="YRDC"/>
    <property type="match status" value="1"/>
</dbReference>
<evidence type="ECO:0000256" key="7">
    <source>
        <dbReference type="ARBA" id="ARBA00022695"/>
    </source>
</evidence>
<keyword evidence="6" id="KW-0819">tRNA processing</keyword>
<dbReference type="Pfam" id="PF01300">
    <property type="entry name" value="Sua5_yciO_yrdC"/>
    <property type="match status" value="1"/>
</dbReference>
<proteinExistence type="inferred from homology"/>
<dbReference type="GO" id="GO:0006450">
    <property type="term" value="P:regulation of translational fidelity"/>
    <property type="evidence" value="ECO:0007669"/>
    <property type="project" value="TreeGrafter"/>
</dbReference>
<keyword evidence="7" id="KW-0548">Nucleotidyltransferase</keyword>
<dbReference type="EC" id="2.7.7.87" evidence="3"/>
<evidence type="ECO:0000256" key="11">
    <source>
        <dbReference type="ARBA" id="ARBA00048366"/>
    </source>
</evidence>
<evidence type="ECO:0000256" key="8">
    <source>
        <dbReference type="ARBA" id="ARBA00022741"/>
    </source>
</evidence>
<evidence type="ECO:0000256" key="3">
    <source>
        <dbReference type="ARBA" id="ARBA00012584"/>
    </source>
</evidence>
<keyword evidence="9" id="KW-0067">ATP-binding</keyword>
<accession>A0A532V3E7</accession>
<dbReference type="EMBL" id="NJBN01000002">
    <property type="protein sequence ID" value="TKJ41741.1"/>
    <property type="molecule type" value="Genomic_DNA"/>
</dbReference>
<evidence type="ECO:0000256" key="1">
    <source>
        <dbReference type="ARBA" id="ARBA00004496"/>
    </source>
</evidence>
<evidence type="ECO:0000256" key="9">
    <source>
        <dbReference type="ARBA" id="ARBA00022840"/>
    </source>
</evidence>
<dbReference type="Proteomes" id="UP000319619">
    <property type="component" value="Unassembled WGS sequence"/>
</dbReference>
<evidence type="ECO:0000256" key="4">
    <source>
        <dbReference type="ARBA" id="ARBA00022490"/>
    </source>
</evidence>
<comment type="caution">
    <text evidence="13">The sequence shown here is derived from an EMBL/GenBank/DDBJ whole genome shotgun (WGS) entry which is preliminary data.</text>
</comment>
<evidence type="ECO:0000259" key="12">
    <source>
        <dbReference type="PROSITE" id="PS51163"/>
    </source>
</evidence>
<dbReference type="GO" id="GO:0003725">
    <property type="term" value="F:double-stranded RNA binding"/>
    <property type="evidence" value="ECO:0007669"/>
    <property type="project" value="InterPro"/>
</dbReference>
<comment type="catalytic activity">
    <reaction evidence="11">
        <text>L-threonine + hydrogencarbonate + ATP = L-threonylcarbamoyladenylate + diphosphate + H2O</text>
        <dbReference type="Rhea" id="RHEA:36407"/>
        <dbReference type="ChEBI" id="CHEBI:15377"/>
        <dbReference type="ChEBI" id="CHEBI:17544"/>
        <dbReference type="ChEBI" id="CHEBI:30616"/>
        <dbReference type="ChEBI" id="CHEBI:33019"/>
        <dbReference type="ChEBI" id="CHEBI:57926"/>
        <dbReference type="ChEBI" id="CHEBI:73682"/>
        <dbReference type="EC" id="2.7.7.87"/>
    </reaction>
</comment>
<evidence type="ECO:0000313" key="14">
    <source>
        <dbReference type="Proteomes" id="UP000319619"/>
    </source>
</evidence>
<feature type="domain" description="YrdC-like" evidence="12">
    <location>
        <begin position="3"/>
        <end position="188"/>
    </location>
</feature>
<keyword evidence="4" id="KW-0963">Cytoplasm</keyword>
<dbReference type="GO" id="GO:0008033">
    <property type="term" value="P:tRNA processing"/>
    <property type="evidence" value="ECO:0007669"/>
    <property type="project" value="UniProtKB-KW"/>
</dbReference>
<gene>
    <name evidence="13" type="ORF">CEE37_04005</name>
</gene>
<sequence length="200" mass="21830">MTDTRVRKALQVLNDGGVIIYPTETVYGIGCLDYNNQGIERIAKIKESGPEQSFIILVKDIGSIEFYCIEVPQFAYKLTQRFWPGPLTIVLLAKESLHPRLIGSSGGVALRQSPHPLTAQLLRNLDAGLISTSANLSGHKAPKSIEEIDLKISQSVDYILNGDDLKGGVSTVIDLCSKEPKIIRHGAVSTDDINECLSLK</sequence>
<comment type="similarity">
    <text evidence="2">Belongs to the SUA5 family.</text>
</comment>
<evidence type="ECO:0000256" key="6">
    <source>
        <dbReference type="ARBA" id="ARBA00022694"/>
    </source>
</evidence>
<dbReference type="InterPro" id="IPR006070">
    <property type="entry name" value="Sua5-like_dom"/>
</dbReference>
<reference evidence="13 14" key="1">
    <citation type="submission" date="2017-06" db="EMBL/GenBank/DDBJ databases">
        <title>Novel microbial phyla capable of carbon fixation and sulfur reduction in deep-sea sediments.</title>
        <authorList>
            <person name="Huang J."/>
            <person name="Baker B."/>
            <person name="Wang Y."/>
        </authorList>
    </citation>
    <scope>NUCLEOTIDE SEQUENCE [LARGE SCALE GENOMIC DNA]</scope>
    <source>
        <strain evidence="13">B3_LCP</strain>
    </source>
</reference>
<keyword evidence="8" id="KW-0547">Nucleotide-binding</keyword>
<evidence type="ECO:0000313" key="13">
    <source>
        <dbReference type="EMBL" id="TKJ41741.1"/>
    </source>
</evidence>
<dbReference type="Gene3D" id="3.90.870.10">
    <property type="entry name" value="DHBP synthase"/>
    <property type="match status" value="1"/>
</dbReference>
<evidence type="ECO:0000256" key="10">
    <source>
        <dbReference type="ARBA" id="ARBA00029774"/>
    </source>
</evidence>
<dbReference type="GO" id="GO:0005524">
    <property type="term" value="F:ATP binding"/>
    <property type="evidence" value="ECO:0007669"/>
    <property type="project" value="UniProtKB-KW"/>
</dbReference>
<dbReference type="GO" id="GO:0061710">
    <property type="term" value="F:L-threonylcarbamoyladenylate synthase"/>
    <property type="evidence" value="ECO:0007669"/>
    <property type="project" value="UniProtKB-EC"/>
</dbReference>
<dbReference type="AlphaFoldDB" id="A0A532V3E7"/>
<dbReference type="PANTHER" id="PTHR17490">
    <property type="entry name" value="SUA5"/>
    <property type="match status" value="1"/>
</dbReference>
<name>A0A532V3E7_UNCL8</name>
<dbReference type="InterPro" id="IPR050156">
    <property type="entry name" value="TC-AMP_synthase_SUA5"/>
</dbReference>
<evidence type="ECO:0000256" key="5">
    <source>
        <dbReference type="ARBA" id="ARBA00022679"/>
    </source>
</evidence>
<comment type="subcellular location">
    <subcellularLocation>
        <location evidence="1">Cytoplasm</location>
    </subcellularLocation>
</comment>
<dbReference type="PANTHER" id="PTHR17490:SF16">
    <property type="entry name" value="THREONYLCARBAMOYL-AMP SYNTHASE"/>
    <property type="match status" value="1"/>
</dbReference>
<dbReference type="NCBIfam" id="TIGR00057">
    <property type="entry name" value="L-threonylcarbamoyladenylate synthase"/>
    <property type="match status" value="1"/>
</dbReference>
<dbReference type="InterPro" id="IPR017945">
    <property type="entry name" value="DHBP_synth_RibB-like_a/b_dom"/>
</dbReference>
<keyword evidence="5" id="KW-0808">Transferase</keyword>
<dbReference type="GO" id="GO:0000049">
    <property type="term" value="F:tRNA binding"/>
    <property type="evidence" value="ECO:0007669"/>
    <property type="project" value="TreeGrafter"/>
</dbReference>
<dbReference type="GO" id="GO:0005737">
    <property type="term" value="C:cytoplasm"/>
    <property type="evidence" value="ECO:0007669"/>
    <property type="project" value="UniProtKB-SubCell"/>
</dbReference>
<evidence type="ECO:0000256" key="2">
    <source>
        <dbReference type="ARBA" id="ARBA00007663"/>
    </source>
</evidence>